<accession>A0A369M9A4</accession>
<evidence type="ECO:0000259" key="2">
    <source>
        <dbReference type="Pfam" id="PF03972"/>
    </source>
</evidence>
<dbReference type="InterPro" id="IPR045337">
    <property type="entry name" value="MmgE_PrpD_C"/>
</dbReference>
<evidence type="ECO:0000313" key="4">
    <source>
        <dbReference type="EMBL" id="RDB68226.1"/>
    </source>
</evidence>
<evidence type="ECO:0000259" key="3">
    <source>
        <dbReference type="Pfam" id="PF19305"/>
    </source>
</evidence>
<dbReference type="Pfam" id="PF19305">
    <property type="entry name" value="MmgE_PrpD_C"/>
    <property type="match status" value="1"/>
</dbReference>
<dbReference type="InterPro" id="IPR042183">
    <property type="entry name" value="MmgE/PrpD_sf_1"/>
</dbReference>
<dbReference type="InterPro" id="IPR005656">
    <property type="entry name" value="MmgE_PrpD"/>
</dbReference>
<protein>
    <submittedName>
        <fullName evidence="4">MmgE/PrpD family protein</fullName>
    </submittedName>
</protein>
<comment type="similarity">
    <text evidence="1">Belongs to the PrpD family.</text>
</comment>
<dbReference type="Gene3D" id="1.10.4100.10">
    <property type="entry name" value="2-methylcitrate dehydratase PrpD"/>
    <property type="match status" value="1"/>
</dbReference>
<dbReference type="GO" id="GO:0016829">
    <property type="term" value="F:lyase activity"/>
    <property type="evidence" value="ECO:0007669"/>
    <property type="project" value="InterPro"/>
</dbReference>
<dbReference type="InterPro" id="IPR042188">
    <property type="entry name" value="MmgE/PrpD_sf_2"/>
</dbReference>
<dbReference type="EMBL" id="PPTU01000022">
    <property type="protein sequence ID" value="RDB68226.1"/>
    <property type="molecule type" value="Genomic_DNA"/>
</dbReference>
<dbReference type="InterPro" id="IPR036148">
    <property type="entry name" value="MmgE/PrpD_sf"/>
</dbReference>
<dbReference type="RefSeq" id="WP_114534433.1">
    <property type="nucleotide sequence ID" value="NZ_AP025575.1"/>
</dbReference>
<dbReference type="Pfam" id="PF03972">
    <property type="entry name" value="MmgE_PrpD_N"/>
    <property type="match status" value="1"/>
</dbReference>
<sequence length="469" mass="50434">MSEDSYPLEANLTDAFAQYCVNLRYSDLPERTRRSVRMLYLDYVAAVHAGFIINESFNDSVMSVLSPAESFGNSSVFFLKEKTSATKAAFLNAMLAHGADMDDGHKGAAGHVGAHVVSALMAVAEARTSNIADFVAAMVAGYDVFCRLSSACMPGMVHRGFHSTGTAGAIASAAAVAKLIGLDIAGVRSAIALSSTQAAGLLLVGETSQEVKPLSPARAAEAGVLSALLAECGVVGPDRPLESAKGWCHAMSSVVDTDLLFDGLGERYSIDECYLKPYPTCRHTHGCIEAASSLSFCVEASDIECIRIFTYGHAIELAGFNGNPRNASEAKFSIQYAVAVALCAGTFTLDNLNVENITQEVRRLMAIVELIRDDSYEEPQRGIRGCRLEVVLNNGDMLTRSVLAPKGEPENPFTYEDMMNKLQSCLVAKDGRVVSRKCVEQFAFEQIKLLNSPESPFVFPIFRESASNL</sequence>
<feature type="domain" description="MmgE/PrpD N-terminal" evidence="2">
    <location>
        <begin position="15"/>
        <end position="253"/>
    </location>
</feature>
<evidence type="ECO:0000256" key="1">
    <source>
        <dbReference type="ARBA" id="ARBA00006174"/>
    </source>
</evidence>
<dbReference type="Gene3D" id="3.30.1330.120">
    <property type="entry name" value="2-methylcitrate dehydratase PrpD"/>
    <property type="match status" value="1"/>
</dbReference>
<proteinExistence type="inferred from homology"/>
<comment type="caution">
    <text evidence="4">The sequence shown here is derived from an EMBL/GenBank/DDBJ whole genome shotgun (WGS) entry which is preliminary data.</text>
</comment>
<feature type="domain" description="MmgE/PrpD C-terminal" evidence="3">
    <location>
        <begin position="278"/>
        <end position="426"/>
    </location>
</feature>
<gene>
    <name evidence="4" type="ORF">C1875_12120</name>
</gene>
<organism evidence="4 5">
    <name type="scientific">Eggerthella lenta</name>
    <name type="common">Eubacterium lentum</name>
    <dbReference type="NCBI Taxonomy" id="84112"/>
    <lineage>
        <taxon>Bacteria</taxon>
        <taxon>Bacillati</taxon>
        <taxon>Actinomycetota</taxon>
        <taxon>Coriobacteriia</taxon>
        <taxon>Eggerthellales</taxon>
        <taxon>Eggerthellaceae</taxon>
        <taxon>Eggerthella</taxon>
    </lineage>
</organism>
<reference evidence="4 5" key="1">
    <citation type="journal article" date="2018" name="Elife">
        <title>Discovery and characterization of a prevalent human gut bacterial enzyme sufficient for the inactivation of a family of plant toxins.</title>
        <authorList>
            <person name="Koppel N."/>
            <person name="Bisanz J.E."/>
            <person name="Pandelia M.E."/>
            <person name="Turnbaugh P.J."/>
            <person name="Balskus E.P."/>
        </authorList>
    </citation>
    <scope>NUCLEOTIDE SEQUENCE [LARGE SCALE GENOMIC DNA]</scope>
    <source>
        <strain evidence="4 5">W1 BHI 6</strain>
    </source>
</reference>
<evidence type="ECO:0000313" key="5">
    <source>
        <dbReference type="Proteomes" id="UP000253970"/>
    </source>
</evidence>
<name>A0A369M9A4_EGGLN</name>
<dbReference type="PANTHER" id="PTHR16943">
    <property type="entry name" value="2-METHYLCITRATE DEHYDRATASE-RELATED"/>
    <property type="match status" value="1"/>
</dbReference>
<dbReference type="InterPro" id="IPR045336">
    <property type="entry name" value="MmgE_PrpD_N"/>
</dbReference>
<dbReference type="PANTHER" id="PTHR16943:SF8">
    <property type="entry name" value="2-METHYLCITRATE DEHYDRATASE"/>
    <property type="match status" value="1"/>
</dbReference>
<dbReference type="Proteomes" id="UP000253970">
    <property type="component" value="Unassembled WGS sequence"/>
</dbReference>
<dbReference type="AlphaFoldDB" id="A0A369M9A4"/>
<dbReference type="SUPFAM" id="SSF103378">
    <property type="entry name" value="2-methylcitrate dehydratase PrpD"/>
    <property type="match status" value="1"/>
</dbReference>